<feature type="transmembrane region" description="Helical" evidence="2">
    <location>
        <begin position="341"/>
        <end position="359"/>
    </location>
</feature>
<evidence type="ECO:0000313" key="4">
    <source>
        <dbReference type="Proteomes" id="UP000006882"/>
    </source>
</evidence>
<dbReference type="GO" id="GO:0055085">
    <property type="term" value="P:transmembrane transport"/>
    <property type="evidence" value="ECO:0000318"/>
    <property type="project" value="GO_Central"/>
</dbReference>
<evidence type="ECO:0000256" key="1">
    <source>
        <dbReference type="SAM" id="MobiDB-lite"/>
    </source>
</evidence>
<dbReference type="InterPro" id="IPR036259">
    <property type="entry name" value="MFS_trans_sf"/>
</dbReference>
<dbReference type="Gramene" id="ONI03654">
    <property type="protein sequence ID" value="ONI03654"/>
    <property type="gene ID" value="PRUPE_6G272400"/>
</dbReference>
<keyword evidence="2" id="KW-0472">Membrane</keyword>
<feature type="compositionally biased region" description="Pro residues" evidence="1">
    <location>
        <begin position="152"/>
        <end position="193"/>
    </location>
</feature>
<dbReference type="GO" id="GO:0042938">
    <property type="term" value="P:dipeptide transport"/>
    <property type="evidence" value="ECO:0000318"/>
    <property type="project" value="GO_Central"/>
</dbReference>
<sequence>MAPSKLKAGFVVWPNLLTTLIMSIMASYLTGAWELSITHAAAIVNLYSGVVGIMPVGMICIVYMTGYMGSYWMILLSRFAYTAGLVLLAMSTPPVLAGATGTCSSYKAECIGQVQKVLFYTSLPLIAVGVSAYLGSALTFIDELLPQTNPEQLPPPESEQLPPPPESEQLPPPPESEQLPPPPEPEKLPPPAPAAEQLQPPASKKLPPKEVDKQITPESNGTSWAKFFKSEWFFGVISMIFFPGAALLAIGYINPWSIKFGIGAICTVVSTIIFLCGLRSFPRGRGAGQKPISLTKMFRKQDAKSILRLMPTCMTCILTGIVVSIGNTYFIEQATDMNPHVGRLLVPIIVLPICFQGYLKAYLANQIKWCAADPRFGIAVSKIIATLCCITAAKVETRRLGVVRSEGLIEDDDEDTKKISMTMFWLVPQFLLLGLAEELSEKSIVCFFTDKLEIKTPEEDEATKESKNMYMKIFAQAVSGVGIICGVLSVYAVGETSARVGGSSWFQFTLNRSRLDNYYWTLAALTAINLVLDLLVRCVVFRD</sequence>
<name>A0A251NWJ3_PRUPE</name>
<feature type="transmembrane region" description="Helical" evidence="2">
    <location>
        <begin position="473"/>
        <end position="494"/>
    </location>
</feature>
<feature type="transmembrane region" description="Helical" evidence="2">
    <location>
        <begin position="232"/>
        <end position="254"/>
    </location>
</feature>
<evidence type="ECO:0008006" key="5">
    <source>
        <dbReference type="Google" id="ProtNLM"/>
    </source>
</evidence>
<evidence type="ECO:0000313" key="3">
    <source>
        <dbReference type="EMBL" id="ONI03654.1"/>
    </source>
</evidence>
<feature type="transmembrane region" description="Helical" evidence="2">
    <location>
        <begin position="260"/>
        <end position="281"/>
    </location>
</feature>
<dbReference type="EMBL" id="CM007656">
    <property type="protein sequence ID" value="ONI03654.1"/>
    <property type="molecule type" value="Genomic_DNA"/>
</dbReference>
<dbReference type="PANTHER" id="PTHR11654">
    <property type="entry name" value="OLIGOPEPTIDE TRANSPORTER-RELATED"/>
    <property type="match status" value="1"/>
</dbReference>
<feature type="transmembrane region" description="Helical" evidence="2">
    <location>
        <begin position="518"/>
        <end position="540"/>
    </location>
</feature>
<dbReference type="Proteomes" id="UP000006882">
    <property type="component" value="Chromosome G6"/>
</dbReference>
<accession>A0A251NWJ3</accession>
<dbReference type="OrthoDB" id="1181826at2759"/>
<organism evidence="3 4">
    <name type="scientific">Prunus persica</name>
    <name type="common">Peach</name>
    <name type="synonym">Amygdalus persica</name>
    <dbReference type="NCBI Taxonomy" id="3760"/>
    <lineage>
        <taxon>Eukaryota</taxon>
        <taxon>Viridiplantae</taxon>
        <taxon>Streptophyta</taxon>
        <taxon>Embryophyta</taxon>
        <taxon>Tracheophyta</taxon>
        <taxon>Spermatophyta</taxon>
        <taxon>Magnoliopsida</taxon>
        <taxon>eudicotyledons</taxon>
        <taxon>Gunneridae</taxon>
        <taxon>Pentapetalae</taxon>
        <taxon>rosids</taxon>
        <taxon>fabids</taxon>
        <taxon>Rosales</taxon>
        <taxon>Rosaceae</taxon>
        <taxon>Amygdaloideae</taxon>
        <taxon>Amygdaleae</taxon>
        <taxon>Prunus</taxon>
    </lineage>
</organism>
<dbReference type="GO" id="GO:0071916">
    <property type="term" value="F:dipeptide transmembrane transporter activity"/>
    <property type="evidence" value="ECO:0000318"/>
    <property type="project" value="GO_Central"/>
</dbReference>
<evidence type="ECO:0000256" key="2">
    <source>
        <dbReference type="SAM" id="Phobius"/>
    </source>
</evidence>
<feature type="transmembrane region" description="Helical" evidence="2">
    <location>
        <begin position="12"/>
        <end position="33"/>
    </location>
</feature>
<keyword evidence="4" id="KW-1185">Reference proteome</keyword>
<keyword evidence="2" id="KW-0812">Transmembrane</keyword>
<gene>
    <name evidence="3" type="ORF">PRUPE_6G272400</name>
</gene>
<dbReference type="AlphaFoldDB" id="A0A251NWJ3"/>
<feature type="transmembrane region" description="Helical" evidence="2">
    <location>
        <begin position="117"/>
        <end position="141"/>
    </location>
</feature>
<feature type="transmembrane region" description="Helical" evidence="2">
    <location>
        <begin position="306"/>
        <end position="329"/>
    </location>
</feature>
<keyword evidence="2" id="KW-1133">Transmembrane helix</keyword>
<feature type="compositionally biased region" description="Low complexity" evidence="1">
    <location>
        <begin position="194"/>
        <end position="203"/>
    </location>
</feature>
<reference evidence="3 4" key="1">
    <citation type="journal article" date="2013" name="Nat. Genet.">
        <title>The high-quality draft genome of peach (Prunus persica) identifies unique patterns of genetic diversity, domestication and genome evolution.</title>
        <authorList>
            <consortium name="International Peach Genome Initiative"/>
            <person name="Verde I."/>
            <person name="Abbott A.G."/>
            <person name="Scalabrin S."/>
            <person name="Jung S."/>
            <person name="Shu S."/>
            <person name="Marroni F."/>
            <person name="Zhebentyayeva T."/>
            <person name="Dettori M.T."/>
            <person name="Grimwood J."/>
            <person name="Cattonaro F."/>
            <person name="Zuccolo A."/>
            <person name="Rossini L."/>
            <person name="Jenkins J."/>
            <person name="Vendramin E."/>
            <person name="Meisel L.A."/>
            <person name="Decroocq V."/>
            <person name="Sosinski B."/>
            <person name="Prochnik S."/>
            <person name="Mitros T."/>
            <person name="Policriti A."/>
            <person name="Cipriani G."/>
            <person name="Dondini L."/>
            <person name="Ficklin S."/>
            <person name="Goodstein D.M."/>
            <person name="Xuan P."/>
            <person name="Del Fabbro C."/>
            <person name="Aramini V."/>
            <person name="Copetti D."/>
            <person name="Gonzalez S."/>
            <person name="Horner D.S."/>
            <person name="Falchi R."/>
            <person name="Lucas S."/>
            <person name="Mica E."/>
            <person name="Maldonado J."/>
            <person name="Lazzari B."/>
            <person name="Bielenberg D."/>
            <person name="Pirona R."/>
            <person name="Miculan M."/>
            <person name="Barakat A."/>
            <person name="Testolin R."/>
            <person name="Stella A."/>
            <person name="Tartarini S."/>
            <person name="Tonutti P."/>
            <person name="Arus P."/>
            <person name="Orellana A."/>
            <person name="Wells C."/>
            <person name="Main D."/>
            <person name="Vizzotto G."/>
            <person name="Silva H."/>
            <person name="Salamini F."/>
            <person name="Schmutz J."/>
            <person name="Morgante M."/>
            <person name="Rokhsar D.S."/>
        </authorList>
    </citation>
    <scope>NUCLEOTIDE SEQUENCE [LARGE SCALE GENOMIC DNA]</scope>
    <source>
        <strain evidence="4">cv. Nemared</strain>
    </source>
</reference>
<dbReference type="Gene3D" id="1.20.1250.20">
    <property type="entry name" value="MFS general substrate transporter like domains"/>
    <property type="match status" value="2"/>
</dbReference>
<dbReference type="eggNOG" id="KOG1237">
    <property type="taxonomic scope" value="Eukaryota"/>
</dbReference>
<dbReference type="GO" id="GO:0016020">
    <property type="term" value="C:membrane"/>
    <property type="evidence" value="ECO:0000318"/>
    <property type="project" value="GO_Central"/>
</dbReference>
<proteinExistence type="predicted"/>
<dbReference type="SUPFAM" id="SSF103473">
    <property type="entry name" value="MFS general substrate transporter"/>
    <property type="match status" value="1"/>
</dbReference>
<protein>
    <recommendedName>
        <fullName evidence="5">Protein NRT1/ PTR FAMILY 5.5-like</fullName>
    </recommendedName>
</protein>
<feature type="transmembrane region" description="Helical" evidence="2">
    <location>
        <begin position="39"/>
        <end position="63"/>
    </location>
</feature>
<feature type="transmembrane region" description="Helical" evidence="2">
    <location>
        <begin position="75"/>
        <end position="97"/>
    </location>
</feature>
<feature type="region of interest" description="Disordered" evidence="1">
    <location>
        <begin position="147"/>
        <end position="217"/>
    </location>
</feature>